<dbReference type="STRING" id="476652.DEAC_c08890"/>
<evidence type="ECO:0000313" key="3">
    <source>
        <dbReference type="EMBL" id="KLU66955.1"/>
    </source>
</evidence>
<dbReference type="PROSITE" id="PS51832">
    <property type="entry name" value="HD_GYP"/>
    <property type="match status" value="1"/>
</dbReference>
<dbReference type="CDD" id="cd00077">
    <property type="entry name" value="HDc"/>
    <property type="match status" value="1"/>
</dbReference>
<proteinExistence type="predicted"/>
<reference evidence="3 4" key="1">
    <citation type="submission" date="2015-06" db="EMBL/GenBank/DDBJ databases">
        <title>Draft genome of the moderately acidophilic sulfate reducer Candidatus Desulfosporosinus acididurans strain M1.</title>
        <authorList>
            <person name="Poehlein A."/>
            <person name="Petzsch P."/>
            <person name="Johnson B.D."/>
            <person name="Schloemann M."/>
            <person name="Daniel R."/>
            <person name="Muehling M."/>
        </authorList>
    </citation>
    <scope>NUCLEOTIDE SEQUENCE [LARGE SCALE GENOMIC DNA]</scope>
    <source>
        <strain evidence="3 4">M1</strain>
    </source>
</reference>
<gene>
    <name evidence="3" type="primary">rpfG_4</name>
    <name evidence="3" type="ORF">DEAC_c08890</name>
</gene>
<protein>
    <submittedName>
        <fullName evidence="3">Cyclic di-GMP phosphodiesterase response regulator RpfG</fullName>
        <ecNumber evidence="3">3.1.4.52</ecNumber>
    </submittedName>
</protein>
<dbReference type="AlphaFoldDB" id="A0A0J1FU30"/>
<keyword evidence="1" id="KW-0812">Transmembrane</keyword>
<feature type="transmembrane region" description="Helical" evidence="1">
    <location>
        <begin position="177"/>
        <end position="199"/>
    </location>
</feature>
<name>A0A0J1FU30_9FIRM</name>
<dbReference type="EMBL" id="LDZY01000003">
    <property type="protein sequence ID" value="KLU66955.1"/>
    <property type="molecule type" value="Genomic_DNA"/>
</dbReference>
<feature type="transmembrane region" description="Helical" evidence="1">
    <location>
        <begin position="12"/>
        <end position="30"/>
    </location>
</feature>
<sequence>MNNLPIKFKRFLLLITVLASALLLVSIVHTKWTSATITHLLILGILAVLCESFPVALPRGGFVTVSFAVFYTALILYPGGVAFSVSVLGGLFPLGRGAKEHPLFKRLYNSSQYLLSQAVAQYVLWLAGIGGGFHNKFRSLVIYVMVSLIYMLSNISLVTIGLSFLKDKPMRAIWLSNMRWVLPNIIILAPVGYIMALIYYHHGPLGLLLLLIPLLAAHRSFQLYITMRKGHLETVGALVQALEAKDNYTSGHSSRVERLALIIAEAIEMSEDKIEFLKYAAVLHDVGKIGISDVILNKEGELLETEWDLIRSHPVIGQGIIENIKFMFDIGKVVRHHHERYDGKGYPDGIKEEEIPLESRIIAVADTYDAIISDRSYRPGRSHDEAVEELMRVSGSQLDPELVGVFCDLMKNDFEQKEVCYLGSFT</sequence>
<feature type="transmembrane region" description="Helical" evidence="1">
    <location>
        <begin position="69"/>
        <end position="92"/>
    </location>
</feature>
<comment type="caution">
    <text evidence="3">The sequence shown here is derived from an EMBL/GenBank/DDBJ whole genome shotgun (WGS) entry which is preliminary data.</text>
</comment>
<dbReference type="InterPro" id="IPR003607">
    <property type="entry name" value="HD/PDEase_dom"/>
</dbReference>
<keyword evidence="3" id="KW-0378">Hydrolase</keyword>
<dbReference type="Proteomes" id="UP000036356">
    <property type="component" value="Unassembled WGS sequence"/>
</dbReference>
<keyword evidence="1" id="KW-1133">Transmembrane helix</keyword>
<dbReference type="PATRIC" id="fig|476652.3.peg.913"/>
<dbReference type="Pfam" id="PF20972">
    <property type="entry name" value="MASE9"/>
    <property type="match status" value="1"/>
</dbReference>
<dbReference type="EC" id="3.1.4.52" evidence="3"/>
<dbReference type="SUPFAM" id="SSF109604">
    <property type="entry name" value="HD-domain/PDEase-like"/>
    <property type="match status" value="1"/>
</dbReference>
<dbReference type="GO" id="GO:0071111">
    <property type="term" value="F:cyclic-guanylate-specific phosphodiesterase activity"/>
    <property type="evidence" value="ECO:0007669"/>
    <property type="project" value="UniProtKB-EC"/>
</dbReference>
<dbReference type="InterPro" id="IPR048430">
    <property type="entry name" value="MASE9"/>
</dbReference>
<dbReference type="Gene3D" id="1.10.3210.10">
    <property type="entry name" value="Hypothetical protein af1432"/>
    <property type="match status" value="1"/>
</dbReference>
<dbReference type="SMART" id="SM00471">
    <property type="entry name" value="HDc"/>
    <property type="match status" value="1"/>
</dbReference>
<accession>A0A0J1FU30</accession>
<feature type="domain" description="HD-GYP" evidence="2">
    <location>
        <begin position="227"/>
        <end position="422"/>
    </location>
</feature>
<feature type="transmembrane region" description="Helical" evidence="1">
    <location>
        <begin position="140"/>
        <end position="165"/>
    </location>
</feature>
<organism evidence="3 4">
    <name type="scientific">Desulfosporosinus acididurans</name>
    <dbReference type="NCBI Taxonomy" id="476652"/>
    <lineage>
        <taxon>Bacteria</taxon>
        <taxon>Bacillati</taxon>
        <taxon>Bacillota</taxon>
        <taxon>Clostridia</taxon>
        <taxon>Eubacteriales</taxon>
        <taxon>Desulfitobacteriaceae</taxon>
        <taxon>Desulfosporosinus</taxon>
    </lineage>
</organism>
<evidence type="ECO:0000259" key="2">
    <source>
        <dbReference type="PROSITE" id="PS51832"/>
    </source>
</evidence>
<keyword evidence="4" id="KW-1185">Reference proteome</keyword>
<keyword evidence="1" id="KW-0472">Membrane</keyword>
<dbReference type="RefSeq" id="WP_047808816.1">
    <property type="nucleotide sequence ID" value="NZ_LDZY01000003.1"/>
</dbReference>
<dbReference type="InterPro" id="IPR037522">
    <property type="entry name" value="HD_GYP_dom"/>
</dbReference>
<feature type="transmembrane region" description="Helical" evidence="1">
    <location>
        <begin position="113"/>
        <end position="134"/>
    </location>
</feature>
<feature type="transmembrane region" description="Helical" evidence="1">
    <location>
        <begin position="37"/>
        <end position="57"/>
    </location>
</feature>
<evidence type="ECO:0000313" key="4">
    <source>
        <dbReference type="Proteomes" id="UP000036356"/>
    </source>
</evidence>
<dbReference type="PANTHER" id="PTHR43155">
    <property type="entry name" value="CYCLIC DI-GMP PHOSPHODIESTERASE PA4108-RELATED"/>
    <property type="match status" value="1"/>
</dbReference>
<evidence type="ECO:0000256" key="1">
    <source>
        <dbReference type="SAM" id="Phobius"/>
    </source>
</evidence>
<dbReference type="Pfam" id="PF13487">
    <property type="entry name" value="HD_5"/>
    <property type="match status" value="1"/>
</dbReference>